<dbReference type="HOGENOM" id="CLU_078038_0_0_1"/>
<sequence length="299" mass="32918">MATSAQPIQVHKTRAKHGDDWNYGDLYFYGFNIGYQTADAFFKHNAIVVPAAPLPSTFDADFFAALNAEDAKILGGETYRMIQYLDEAMVLSPGDDSATSDFVVALLRALDFAPQGTMIRTGKNFPLQVCGEKRYAKADVCIVEGTNPLLLVQQDKSHVNPLGGDADARLVAAAIAALDKDSLYRAEYGLPKRSSSQVVGFVMSGSWPTFFKLSPRSVREDPDHPCITASYGTFTNVFAYRPVVPRPQQRLKEGMKSLDNRKLLVTEFLRLKQLMFQTSGKMVPPAGTGSIIQYEDGRA</sequence>
<proteinExistence type="predicted"/>
<protein>
    <submittedName>
        <fullName evidence="1">Uncharacterized protein</fullName>
    </submittedName>
</protein>
<dbReference type="STRING" id="686832.A0A0C2YRC8"/>
<evidence type="ECO:0000313" key="2">
    <source>
        <dbReference type="Proteomes" id="UP000053424"/>
    </source>
</evidence>
<organism evidence="1 2">
    <name type="scientific">Hebeloma cylindrosporum</name>
    <dbReference type="NCBI Taxonomy" id="76867"/>
    <lineage>
        <taxon>Eukaryota</taxon>
        <taxon>Fungi</taxon>
        <taxon>Dikarya</taxon>
        <taxon>Basidiomycota</taxon>
        <taxon>Agaricomycotina</taxon>
        <taxon>Agaricomycetes</taxon>
        <taxon>Agaricomycetidae</taxon>
        <taxon>Agaricales</taxon>
        <taxon>Agaricineae</taxon>
        <taxon>Hymenogastraceae</taxon>
        <taxon>Hebeloma</taxon>
    </lineage>
</organism>
<reference evidence="2" key="2">
    <citation type="submission" date="2015-01" db="EMBL/GenBank/DDBJ databases">
        <title>Evolutionary Origins and Diversification of the Mycorrhizal Mutualists.</title>
        <authorList>
            <consortium name="DOE Joint Genome Institute"/>
            <consortium name="Mycorrhizal Genomics Consortium"/>
            <person name="Kohler A."/>
            <person name="Kuo A."/>
            <person name="Nagy L.G."/>
            <person name="Floudas D."/>
            <person name="Copeland A."/>
            <person name="Barry K.W."/>
            <person name="Cichocki N."/>
            <person name="Veneault-Fourrey C."/>
            <person name="LaButti K."/>
            <person name="Lindquist E.A."/>
            <person name="Lipzen A."/>
            <person name="Lundell T."/>
            <person name="Morin E."/>
            <person name="Murat C."/>
            <person name="Riley R."/>
            <person name="Ohm R."/>
            <person name="Sun H."/>
            <person name="Tunlid A."/>
            <person name="Henrissat B."/>
            <person name="Grigoriev I.V."/>
            <person name="Hibbett D.S."/>
            <person name="Martin F."/>
        </authorList>
    </citation>
    <scope>NUCLEOTIDE SEQUENCE [LARGE SCALE GENOMIC DNA]</scope>
    <source>
        <strain evidence="2">h7</strain>
    </source>
</reference>
<reference evidence="1 2" key="1">
    <citation type="submission" date="2014-04" db="EMBL/GenBank/DDBJ databases">
        <authorList>
            <consortium name="DOE Joint Genome Institute"/>
            <person name="Kuo A."/>
            <person name="Gay G."/>
            <person name="Dore J."/>
            <person name="Kohler A."/>
            <person name="Nagy L.G."/>
            <person name="Floudas D."/>
            <person name="Copeland A."/>
            <person name="Barry K.W."/>
            <person name="Cichocki N."/>
            <person name="Veneault-Fourrey C."/>
            <person name="LaButti K."/>
            <person name="Lindquist E.A."/>
            <person name="Lipzen A."/>
            <person name="Lundell T."/>
            <person name="Morin E."/>
            <person name="Murat C."/>
            <person name="Sun H."/>
            <person name="Tunlid A."/>
            <person name="Henrissat B."/>
            <person name="Grigoriev I.V."/>
            <person name="Hibbett D.S."/>
            <person name="Martin F."/>
            <person name="Nordberg H.P."/>
            <person name="Cantor M.N."/>
            <person name="Hua S.X."/>
        </authorList>
    </citation>
    <scope>NUCLEOTIDE SEQUENCE [LARGE SCALE GENOMIC DNA]</scope>
    <source>
        <strain evidence="2">h7</strain>
    </source>
</reference>
<dbReference type="Proteomes" id="UP000053424">
    <property type="component" value="Unassembled WGS sequence"/>
</dbReference>
<dbReference type="AlphaFoldDB" id="A0A0C2YRC8"/>
<keyword evidence="2" id="KW-1185">Reference proteome</keyword>
<accession>A0A0C2YRC8</accession>
<evidence type="ECO:0000313" key="1">
    <source>
        <dbReference type="EMBL" id="KIM43582.1"/>
    </source>
</evidence>
<dbReference type="EMBL" id="KN831775">
    <property type="protein sequence ID" value="KIM43582.1"/>
    <property type="molecule type" value="Genomic_DNA"/>
</dbReference>
<gene>
    <name evidence="1" type="ORF">M413DRAFT_434331</name>
</gene>
<name>A0A0C2YRC8_HEBCY</name>
<dbReference type="OrthoDB" id="3258141at2759"/>